<evidence type="ECO:0000256" key="6">
    <source>
        <dbReference type="ARBA" id="ARBA00023004"/>
    </source>
</evidence>
<name>A0A830HTK3_9CHLO</name>
<organism evidence="8 9">
    <name type="scientific">Pycnococcus provasolii</name>
    <dbReference type="NCBI Taxonomy" id="41880"/>
    <lineage>
        <taxon>Eukaryota</taxon>
        <taxon>Viridiplantae</taxon>
        <taxon>Chlorophyta</taxon>
        <taxon>Pseudoscourfieldiophyceae</taxon>
        <taxon>Pseudoscourfieldiales</taxon>
        <taxon>Pycnococcaceae</taxon>
        <taxon>Pycnococcus</taxon>
    </lineage>
</organism>
<dbReference type="CDD" id="cd00195">
    <property type="entry name" value="UBCc_UEV"/>
    <property type="match status" value="1"/>
</dbReference>
<keyword evidence="2" id="KW-0479">Metal-binding</keyword>
<proteinExistence type="predicted"/>
<keyword evidence="5" id="KW-0560">Oxidoreductase</keyword>
<dbReference type="Pfam" id="PF25238">
    <property type="entry name" value="OGFOD2-like"/>
    <property type="match status" value="1"/>
</dbReference>
<keyword evidence="4" id="KW-0223">Dioxygenase</keyword>
<dbReference type="SUPFAM" id="SSF54495">
    <property type="entry name" value="UBC-like"/>
    <property type="match status" value="1"/>
</dbReference>
<keyword evidence="9" id="KW-1185">Reference proteome</keyword>
<dbReference type="GO" id="GO:0031418">
    <property type="term" value="F:L-ascorbic acid binding"/>
    <property type="evidence" value="ECO:0007669"/>
    <property type="project" value="UniProtKB-KW"/>
</dbReference>
<accession>A0A830HTK3</accession>
<evidence type="ECO:0000313" key="9">
    <source>
        <dbReference type="Proteomes" id="UP000660262"/>
    </source>
</evidence>
<dbReference type="OrthoDB" id="1736837at2759"/>
<dbReference type="GO" id="GO:0005506">
    <property type="term" value="F:iron ion binding"/>
    <property type="evidence" value="ECO:0007669"/>
    <property type="project" value="InterPro"/>
</dbReference>
<dbReference type="SMART" id="SM00702">
    <property type="entry name" value="P4Hc"/>
    <property type="match status" value="1"/>
</dbReference>
<dbReference type="AlphaFoldDB" id="A0A830HTK3"/>
<dbReference type="GO" id="GO:0051213">
    <property type="term" value="F:dioxygenase activity"/>
    <property type="evidence" value="ECO:0007669"/>
    <property type="project" value="UniProtKB-KW"/>
</dbReference>
<feature type="domain" description="Fe2OG dioxygenase" evidence="7">
    <location>
        <begin position="337"/>
        <end position="431"/>
    </location>
</feature>
<keyword evidence="3" id="KW-0847">Vitamin C</keyword>
<dbReference type="EMBL" id="BNJQ01000020">
    <property type="protein sequence ID" value="GHP08269.1"/>
    <property type="molecule type" value="Genomic_DNA"/>
</dbReference>
<comment type="cofactor">
    <cofactor evidence="1">
        <name>L-ascorbate</name>
        <dbReference type="ChEBI" id="CHEBI:38290"/>
    </cofactor>
</comment>
<evidence type="ECO:0000256" key="4">
    <source>
        <dbReference type="ARBA" id="ARBA00022964"/>
    </source>
</evidence>
<dbReference type="InterPro" id="IPR005123">
    <property type="entry name" value="Oxoglu/Fe-dep_dioxygenase_dom"/>
</dbReference>
<dbReference type="GO" id="GO:0016705">
    <property type="term" value="F:oxidoreductase activity, acting on paired donors, with incorporation or reduction of molecular oxygen"/>
    <property type="evidence" value="ECO:0007669"/>
    <property type="project" value="InterPro"/>
</dbReference>
<dbReference type="PROSITE" id="PS51471">
    <property type="entry name" value="FE2OG_OXY"/>
    <property type="match status" value="1"/>
</dbReference>
<evidence type="ECO:0000256" key="1">
    <source>
        <dbReference type="ARBA" id="ARBA00001961"/>
    </source>
</evidence>
<dbReference type="InterPro" id="IPR016135">
    <property type="entry name" value="UBQ-conjugating_enzyme/RWD"/>
</dbReference>
<reference evidence="8" key="1">
    <citation type="submission" date="2020-10" db="EMBL/GenBank/DDBJ databases">
        <title>Unveiling of a novel bifunctional photoreceptor, Dualchrome1, isolated from a cosmopolitan green alga.</title>
        <authorList>
            <person name="Suzuki S."/>
            <person name="Kawachi M."/>
        </authorList>
    </citation>
    <scope>NUCLEOTIDE SEQUENCE</scope>
    <source>
        <strain evidence="8">NIES 2893</strain>
    </source>
</reference>
<evidence type="ECO:0000313" key="8">
    <source>
        <dbReference type="EMBL" id="GHP08269.1"/>
    </source>
</evidence>
<keyword evidence="6" id="KW-0408">Iron</keyword>
<protein>
    <submittedName>
        <fullName evidence="8">2-oxoglutarate and iron-dependent oxygenase domain-containing protein 2</fullName>
    </submittedName>
</protein>
<evidence type="ECO:0000256" key="5">
    <source>
        <dbReference type="ARBA" id="ARBA00023002"/>
    </source>
</evidence>
<sequence>MGESPSVTSGKVGPLKVGRPVEALFDELRSIHQKHGDDLKGWPAYVRSLSTADEIRTCEYALFDDTDGKTAVQINDEPEEGPWEIDAVIRGGEGTNYDRDFRIVLTFPGDWPKRPARVRIKGILHHILLMDGNEPMPVFYHPQGTYAPSNTEGTYDIMTCLKAVHGFLSAPLKWPEGSMSPLQEREIARQWEEAAASDAERHEIISKYRNDVGAKHNALFEAADSKVLPRAWFDAEFARVVLDGEGDADAIRAMVKEECTGAYSFPFVTKEFSDMVIEEAEHYQQSGLPVRRPNSMNAYGLILNEIGLEGLMDALQQQAFLPVSRALFPAEVACRFDAHHSFLVHYEIGHDLGLDMHTDDSDITFNTCLGKEFEGAGLTICGVMGEEGMRKLRHVYSHVVGRCLVHLGRHRHGADDITKGERLNLICWNHNYLWRKSSPYKTLTLPDETEPPDAQCLSFTHDRDHPNAKPSAWYPPKRSEVRFDKRV</sequence>
<evidence type="ECO:0000259" key="7">
    <source>
        <dbReference type="PROSITE" id="PS51471"/>
    </source>
</evidence>
<evidence type="ECO:0000256" key="3">
    <source>
        <dbReference type="ARBA" id="ARBA00022896"/>
    </source>
</evidence>
<dbReference type="InterPro" id="IPR006620">
    <property type="entry name" value="Pro_4_hyd_alph"/>
</dbReference>
<dbReference type="Proteomes" id="UP000660262">
    <property type="component" value="Unassembled WGS sequence"/>
</dbReference>
<dbReference type="PANTHER" id="PTHR24014">
    <property type="entry name" value="2-OXOGLUTARATE AND IRON-DEPENDENT OXYGENASE DOMAIN-CONTAINING PROTEIN 2"/>
    <property type="match status" value="1"/>
</dbReference>
<evidence type="ECO:0000256" key="2">
    <source>
        <dbReference type="ARBA" id="ARBA00022723"/>
    </source>
</evidence>
<gene>
    <name evidence="8" type="ORF">PPROV_000701000</name>
</gene>
<comment type="caution">
    <text evidence="8">The sequence shown here is derived from an EMBL/GenBank/DDBJ whole genome shotgun (WGS) entry which is preliminary data.</text>
</comment>
<dbReference type="PANTHER" id="PTHR24014:SF4">
    <property type="entry name" value="2-OXOGLUTARATE AND IRON-DEPENDENT OXYGENASE DOMAIN-CONTAINING PROTEIN 2"/>
    <property type="match status" value="1"/>
</dbReference>